<dbReference type="Proteomes" id="UP000189229">
    <property type="component" value="Unassembled WGS sequence"/>
</dbReference>
<protein>
    <submittedName>
        <fullName evidence="2">Putative acetyltransferase</fullName>
    </submittedName>
</protein>
<evidence type="ECO:0000256" key="1">
    <source>
        <dbReference type="SAM" id="Phobius"/>
    </source>
</evidence>
<keyword evidence="2" id="KW-0808">Transferase</keyword>
<dbReference type="GO" id="GO:0016740">
    <property type="term" value="F:transferase activity"/>
    <property type="evidence" value="ECO:0007669"/>
    <property type="project" value="UniProtKB-KW"/>
</dbReference>
<evidence type="ECO:0000313" key="3">
    <source>
        <dbReference type="Proteomes" id="UP000189229"/>
    </source>
</evidence>
<dbReference type="EMBL" id="MVBM01000019">
    <property type="protein sequence ID" value="OOK63392.1"/>
    <property type="molecule type" value="Genomic_DNA"/>
</dbReference>
<keyword evidence="1" id="KW-1133">Transmembrane helix</keyword>
<proteinExistence type="predicted"/>
<reference evidence="2 3" key="1">
    <citation type="submission" date="2017-02" db="EMBL/GenBank/DDBJ databases">
        <title>Complete genome sequences of Mycobacterium kansasii strains isolated from rhesus macaques.</title>
        <authorList>
            <person name="Panda A."/>
            <person name="Nagaraj S."/>
            <person name="Zhao X."/>
            <person name="Tettelin H."/>
            <person name="Detolla L.J."/>
        </authorList>
    </citation>
    <scope>NUCLEOTIDE SEQUENCE [LARGE SCALE GENOMIC DNA]</scope>
    <source>
        <strain evidence="2 3">11-3813</strain>
    </source>
</reference>
<feature type="transmembrane region" description="Helical" evidence="1">
    <location>
        <begin position="12"/>
        <end position="36"/>
    </location>
</feature>
<name>A0A1V3W943_MYCKA</name>
<dbReference type="AlphaFoldDB" id="A0A1V3W943"/>
<gene>
    <name evidence="2" type="ORF">BZL30_9469</name>
</gene>
<accession>A0A1V3W943</accession>
<keyword evidence="1" id="KW-0472">Membrane</keyword>
<organism evidence="2 3">
    <name type="scientific">Mycobacterium kansasii</name>
    <dbReference type="NCBI Taxonomy" id="1768"/>
    <lineage>
        <taxon>Bacteria</taxon>
        <taxon>Bacillati</taxon>
        <taxon>Actinomycetota</taxon>
        <taxon>Actinomycetes</taxon>
        <taxon>Mycobacteriales</taxon>
        <taxon>Mycobacteriaceae</taxon>
        <taxon>Mycobacterium</taxon>
    </lineage>
</organism>
<comment type="caution">
    <text evidence="2">The sequence shown here is derived from an EMBL/GenBank/DDBJ whole genome shotgun (WGS) entry which is preliminary data.</text>
</comment>
<sequence>MPWFSPPCGIPGMSGGFIGVDVFFVLSGFLITSLLLDELRHTAVSA</sequence>
<keyword evidence="1" id="KW-0812">Transmembrane</keyword>
<evidence type="ECO:0000313" key="2">
    <source>
        <dbReference type="EMBL" id="OOK63392.1"/>
    </source>
</evidence>